<evidence type="ECO:0000256" key="9">
    <source>
        <dbReference type="ARBA" id="ARBA00023285"/>
    </source>
</evidence>
<keyword evidence="7" id="KW-0215">Deoxyribonucleotide synthesis</keyword>
<evidence type="ECO:0000313" key="15">
    <source>
        <dbReference type="EMBL" id="GAP66185.1"/>
    </source>
</evidence>
<keyword evidence="9 11" id="KW-0170">Cobalt</keyword>
<dbReference type="Proteomes" id="UP000253740">
    <property type="component" value="Unassembled WGS sequence"/>
</dbReference>
<dbReference type="EC" id="1.17.4.1" evidence="11"/>
<dbReference type="GO" id="GO:0071897">
    <property type="term" value="P:DNA biosynthetic process"/>
    <property type="evidence" value="ECO:0007669"/>
    <property type="project" value="UniProtKB-KW"/>
</dbReference>
<reference evidence="15" key="2">
    <citation type="submission" date="2015-08" db="EMBL/GenBank/DDBJ databases">
        <title>Complete DNA Sequence of Pseudomonas syringae pv. actinidiae, the Causal Agent of Kiwifruit Canker Disease.</title>
        <authorList>
            <person name="Rikkerink E.H.A."/>
            <person name="Fineran P.C."/>
        </authorList>
    </citation>
    <scope>NUCLEOTIDE SEQUENCE</scope>
    <source>
        <strain evidence="15">SkMP5</strain>
    </source>
</reference>
<evidence type="ECO:0000256" key="10">
    <source>
        <dbReference type="ARBA" id="ARBA00047754"/>
    </source>
</evidence>
<dbReference type="NCBIfam" id="TIGR02504">
    <property type="entry name" value="NrdJ_Z"/>
    <property type="match status" value="1"/>
</dbReference>
<keyword evidence="4 11" id="KW-0237">DNA synthesis</keyword>
<evidence type="ECO:0000313" key="14">
    <source>
        <dbReference type="EMBL" id="GAN45212.1"/>
    </source>
</evidence>
<dbReference type="FunFam" id="3.20.70.20:FF:000040">
    <property type="entry name" value="Vitamin B12-dependent ribonucleotide reductase"/>
    <property type="match status" value="1"/>
</dbReference>
<evidence type="ECO:0000313" key="16">
    <source>
        <dbReference type="Proteomes" id="UP000253740"/>
    </source>
</evidence>
<evidence type="ECO:0000256" key="11">
    <source>
        <dbReference type="RuleBase" id="RU364064"/>
    </source>
</evidence>
<dbReference type="AlphaFoldDB" id="A0A0K8QMR0"/>
<feature type="domain" description="Ribonucleotide reductase large subunit N-terminal" evidence="12">
    <location>
        <begin position="20"/>
        <end position="91"/>
    </location>
</feature>
<evidence type="ECO:0000256" key="6">
    <source>
        <dbReference type="ARBA" id="ARBA00023002"/>
    </source>
</evidence>
<evidence type="ECO:0000256" key="7">
    <source>
        <dbReference type="ARBA" id="ARBA00023116"/>
    </source>
</evidence>
<keyword evidence="6 11" id="KW-0560">Oxidoreductase</keyword>
<dbReference type="Pfam" id="PF00317">
    <property type="entry name" value="Ribonuc_red_lgN"/>
    <property type="match status" value="1"/>
</dbReference>
<proteinExistence type="inferred from homology"/>
<dbReference type="Pfam" id="PF02867">
    <property type="entry name" value="Ribonuc_red_lgC"/>
    <property type="match status" value="1"/>
</dbReference>
<dbReference type="InterPro" id="IPR050862">
    <property type="entry name" value="RdRp_reductase_class-2"/>
</dbReference>
<dbReference type="GO" id="GO:0009263">
    <property type="term" value="P:deoxyribonucleotide biosynthetic process"/>
    <property type="evidence" value="ECO:0007669"/>
    <property type="project" value="UniProtKB-KW"/>
</dbReference>
<feature type="domain" description="Ribonucleotide reductase large subunit C-terminal" evidence="13">
    <location>
        <begin position="104"/>
        <end position="650"/>
    </location>
</feature>
<accession>A0A0K8QMR0</accession>
<keyword evidence="3 11" id="KW-0846">Cobalamin</keyword>
<evidence type="ECO:0000259" key="13">
    <source>
        <dbReference type="Pfam" id="PF02867"/>
    </source>
</evidence>
<evidence type="ECO:0000256" key="3">
    <source>
        <dbReference type="ARBA" id="ARBA00022628"/>
    </source>
</evidence>
<organism evidence="15">
    <name type="scientific">Mizugakiibacter sediminis</name>
    <dbReference type="NCBI Taxonomy" id="1475481"/>
    <lineage>
        <taxon>Bacteria</taxon>
        <taxon>Pseudomonadati</taxon>
        <taxon>Pseudomonadota</taxon>
        <taxon>Gammaproteobacteria</taxon>
        <taxon>Lysobacterales</taxon>
        <taxon>Rhodanobacteraceae</taxon>
        <taxon>Mizugakiibacter</taxon>
    </lineage>
</organism>
<keyword evidence="16" id="KW-1185">Reference proteome</keyword>
<evidence type="ECO:0000256" key="4">
    <source>
        <dbReference type="ARBA" id="ARBA00022634"/>
    </source>
</evidence>
<evidence type="ECO:0000259" key="12">
    <source>
        <dbReference type="Pfam" id="PF00317"/>
    </source>
</evidence>
<evidence type="ECO:0000256" key="8">
    <source>
        <dbReference type="ARBA" id="ARBA00023157"/>
    </source>
</evidence>
<reference evidence="14" key="1">
    <citation type="submission" date="2015-03" db="EMBL/GenBank/DDBJ databases">
        <title>Draft genome sequence of Mizugakiibacter sediminis skMP5.</title>
        <authorList>
            <person name="Watanabe T."/>
            <person name="Kojima H."/>
            <person name="Fukui M."/>
        </authorList>
    </citation>
    <scope>NUCLEOTIDE SEQUENCE</scope>
    <source>
        <strain evidence="14">SkMP5</strain>
    </source>
</reference>
<gene>
    <name evidence="14" type="ORF">MBSD_1757</name>
    <name evidence="15" type="ORF">MBSD_n1488</name>
</gene>
<name>A0A0K8QMR0_9GAMM</name>
<dbReference type="STRING" id="1475481.GCA_000953855_01517"/>
<keyword evidence="5 11" id="KW-0547">Nucleotide-binding</keyword>
<evidence type="ECO:0000256" key="5">
    <source>
        <dbReference type="ARBA" id="ARBA00022741"/>
    </source>
</evidence>
<dbReference type="GO" id="GO:0005524">
    <property type="term" value="F:ATP binding"/>
    <property type="evidence" value="ECO:0007669"/>
    <property type="project" value="InterPro"/>
</dbReference>
<dbReference type="OrthoDB" id="9762933at2"/>
<dbReference type="SUPFAM" id="SSF51998">
    <property type="entry name" value="PFL-like glycyl radical enzymes"/>
    <property type="match status" value="1"/>
</dbReference>
<dbReference type="GO" id="GO:0004748">
    <property type="term" value="F:ribonucleoside-diphosphate reductase activity, thioredoxin disulfide as acceptor"/>
    <property type="evidence" value="ECO:0007669"/>
    <property type="project" value="UniProtKB-EC"/>
</dbReference>
<dbReference type="Gene3D" id="3.20.70.20">
    <property type="match status" value="1"/>
</dbReference>
<dbReference type="HOGENOM" id="CLU_000404_2_0_6"/>
<sequence>MSTVRAEALTRGAAEIPLQPASYDIWDKKYRLKTKKGEPVDATVDDTYKRIARALSEVEATPDKREYWNERFLWALRRGAIPAGRITSNAGALEHKPATSTINCTVSGTIRDSMDNILERVHEAGLTLKAGCGIGYEFSTLRPRGAYVSGAGAYTSGPLSFMDIYDKMCFTVSSAGGRRGAQMGTFDVSHPDVREFIRAKREDGRLRQFNLSLLITDEFMRAVEADADWPLVFPVHVKEQDEIDLGDPSKVVWREWPTHENYIARDDGLVACKIYGHVKARHLWDMIMVSTYDYAEPGFILIDRVNEMNNNWWCENIRATNPCGEQPLPPYGSCLLGSVNLTTFVRDPFGPKARFDWEEYREVVRVFTRMLDNVVEINGLPLEQQRNEILRKRRHGMGFLGLGSTLAMLKMSYGSPESCAFTEDVAREMAVAGWEVALSLSKEKGPAPILAEDFTVTGEMLRKRPEMAADGYKVGDVVPGRVLHARYSRYMQRLASVRPDLVAELAEVGARFTHHSSIAPTGTISLSLANNASNGIEPSFAHHYSRNVIREGRKTKEKVEVYSFELLAYRALINAEAMPFSDDPKAKLPDYFVSADDITPKAHVDIQAAAQKWVDSSISKTANVPTDYPYEDFKDIYFYAYKQGLKGCTTFRFNPAAFQGVLVKEADLESTLYRFELEDGSVVELKGNEEVEYDGEIHTAANLFDALKEGYYGKF</sequence>
<evidence type="ECO:0000256" key="1">
    <source>
        <dbReference type="ARBA" id="ARBA00001922"/>
    </source>
</evidence>
<dbReference type="EMBL" id="DF952379">
    <property type="protein sequence ID" value="GAN45212.1"/>
    <property type="molecule type" value="Genomic_DNA"/>
</dbReference>
<dbReference type="PANTHER" id="PTHR43371">
    <property type="entry name" value="VITAMIN B12-DEPENDENT RIBONUCLEOTIDE REDUCTASE"/>
    <property type="match status" value="1"/>
</dbReference>
<comment type="function">
    <text evidence="11">Catalyzes the reduction of ribonucleotides to deoxyribonucleotides. May function to provide a pool of deoxyribonucleotide precursors for DNA repair during oxygen limitation and/or for immediate growth after restoration of oxygen.</text>
</comment>
<dbReference type="InterPro" id="IPR013344">
    <property type="entry name" value="RNR_NrdJ/NrdZ"/>
</dbReference>
<dbReference type="EMBL" id="DF970194">
    <property type="protein sequence ID" value="GAP66185.1"/>
    <property type="molecule type" value="Genomic_DNA"/>
</dbReference>
<dbReference type="PANTHER" id="PTHR43371:SF1">
    <property type="entry name" value="RIBONUCLEOSIDE-DIPHOSPHATE REDUCTASE"/>
    <property type="match status" value="1"/>
</dbReference>
<dbReference type="CDD" id="cd02888">
    <property type="entry name" value="RNR_II_dimer"/>
    <property type="match status" value="1"/>
</dbReference>
<dbReference type="InterPro" id="IPR000788">
    <property type="entry name" value="RNR_lg_C"/>
</dbReference>
<dbReference type="RefSeq" id="WP_062536640.1">
    <property type="nucleotide sequence ID" value="NZ_DF970194.1"/>
</dbReference>
<protein>
    <recommendedName>
        <fullName evidence="11">Vitamin B12-dependent ribonucleotide reductase</fullName>
        <ecNumber evidence="11">1.17.4.1</ecNumber>
    </recommendedName>
</protein>
<comment type="cofactor">
    <cofactor evidence="1 11">
        <name>adenosylcob(III)alamin</name>
        <dbReference type="ChEBI" id="CHEBI:18408"/>
    </cofactor>
</comment>
<dbReference type="InterPro" id="IPR013509">
    <property type="entry name" value="RNR_lsu_N"/>
</dbReference>
<dbReference type="PRINTS" id="PR01183">
    <property type="entry name" value="RIBORDTASEM1"/>
</dbReference>
<evidence type="ECO:0000256" key="2">
    <source>
        <dbReference type="ARBA" id="ARBA00007405"/>
    </source>
</evidence>
<comment type="catalytic activity">
    <reaction evidence="10 11">
        <text>a 2'-deoxyribonucleoside 5'-diphosphate + [thioredoxin]-disulfide + H2O = a ribonucleoside 5'-diphosphate + [thioredoxin]-dithiol</text>
        <dbReference type="Rhea" id="RHEA:23252"/>
        <dbReference type="Rhea" id="RHEA-COMP:10698"/>
        <dbReference type="Rhea" id="RHEA-COMP:10700"/>
        <dbReference type="ChEBI" id="CHEBI:15377"/>
        <dbReference type="ChEBI" id="CHEBI:29950"/>
        <dbReference type="ChEBI" id="CHEBI:50058"/>
        <dbReference type="ChEBI" id="CHEBI:57930"/>
        <dbReference type="ChEBI" id="CHEBI:73316"/>
        <dbReference type="EC" id="1.17.4.1"/>
    </reaction>
</comment>
<dbReference type="GO" id="GO:0031419">
    <property type="term" value="F:cobalamin binding"/>
    <property type="evidence" value="ECO:0007669"/>
    <property type="project" value="UniProtKB-KW"/>
</dbReference>
<comment type="similarity">
    <text evidence="2 11">Belongs to the ribonucleoside diphosphate reductase class-2 family.</text>
</comment>
<keyword evidence="8" id="KW-1015">Disulfide bond</keyword>